<dbReference type="Pfam" id="PF12728">
    <property type="entry name" value="HTH_17"/>
    <property type="match status" value="1"/>
</dbReference>
<protein>
    <recommendedName>
        <fullName evidence="1">Helix-turn-helix domain-containing protein</fullName>
    </recommendedName>
</protein>
<evidence type="ECO:0000313" key="2">
    <source>
        <dbReference type="EMBL" id="GAA2040005.1"/>
    </source>
</evidence>
<dbReference type="InterPro" id="IPR041657">
    <property type="entry name" value="HTH_17"/>
</dbReference>
<accession>A0ABN2UTI2</accession>
<proteinExistence type="predicted"/>
<dbReference type="EMBL" id="BAAAMN010000043">
    <property type="protein sequence ID" value="GAA2040005.1"/>
    <property type="molecule type" value="Genomic_DNA"/>
</dbReference>
<evidence type="ECO:0000313" key="3">
    <source>
        <dbReference type="Proteomes" id="UP001501461"/>
    </source>
</evidence>
<gene>
    <name evidence="2" type="ORF">GCM10009720_20610</name>
</gene>
<dbReference type="NCBIfam" id="TIGR01764">
    <property type="entry name" value="excise"/>
    <property type="match status" value="1"/>
</dbReference>
<evidence type="ECO:0000259" key="1">
    <source>
        <dbReference type="Pfam" id="PF12728"/>
    </source>
</evidence>
<keyword evidence="3" id="KW-1185">Reference proteome</keyword>
<dbReference type="InterPro" id="IPR010093">
    <property type="entry name" value="SinI_DNA-bd"/>
</dbReference>
<dbReference type="Proteomes" id="UP001501461">
    <property type="component" value="Unassembled WGS sequence"/>
</dbReference>
<name>A0ABN2UTI2_9MICC</name>
<dbReference type="RefSeq" id="WP_343958302.1">
    <property type="nucleotide sequence ID" value="NZ_BAAAMN010000043.1"/>
</dbReference>
<reference evidence="2 3" key="1">
    <citation type="journal article" date="2019" name="Int. J. Syst. Evol. Microbiol.">
        <title>The Global Catalogue of Microorganisms (GCM) 10K type strain sequencing project: providing services to taxonomists for standard genome sequencing and annotation.</title>
        <authorList>
            <consortium name="The Broad Institute Genomics Platform"/>
            <consortium name="The Broad Institute Genome Sequencing Center for Infectious Disease"/>
            <person name="Wu L."/>
            <person name="Ma J."/>
        </authorList>
    </citation>
    <scope>NUCLEOTIDE SEQUENCE [LARGE SCALE GENOMIC DNA]</scope>
    <source>
        <strain evidence="2 3">JCM 13595</strain>
    </source>
</reference>
<comment type="caution">
    <text evidence="2">The sequence shown here is derived from an EMBL/GenBank/DDBJ whole genome shotgun (WGS) entry which is preliminary data.</text>
</comment>
<sequence>MTSPAVSGPEGIRESIDRGDKVVEIRLQAENAAKLAKILEAQRQGHDVAVVESAKEYTTTKAAKLLGISRAHLSRLIHEGKVRAHKVGTHHRITAREIESQQTMKKYRENPDAQKLAELWDEMGIDD</sequence>
<organism evidence="2 3">
    <name type="scientific">Yaniella flava</name>
    <dbReference type="NCBI Taxonomy" id="287930"/>
    <lineage>
        <taxon>Bacteria</taxon>
        <taxon>Bacillati</taxon>
        <taxon>Actinomycetota</taxon>
        <taxon>Actinomycetes</taxon>
        <taxon>Micrococcales</taxon>
        <taxon>Micrococcaceae</taxon>
        <taxon>Yaniella</taxon>
    </lineage>
</organism>
<feature type="domain" description="Helix-turn-helix" evidence="1">
    <location>
        <begin position="57"/>
        <end position="99"/>
    </location>
</feature>